<gene>
    <name evidence="3" type="ORF">XAT740_LOCUS46648</name>
</gene>
<dbReference type="InterPro" id="IPR036869">
    <property type="entry name" value="J_dom_sf"/>
</dbReference>
<evidence type="ECO:0000313" key="3">
    <source>
        <dbReference type="EMBL" id="CAF1591736.1"/>
    </source>
</evidence>
<keyword evidence="1" id="KW-1133">Transmembrane helix</keyword>
<reference evidence="3" key="1">
    <citation type="submission" date="2021-02" db="EMBL/GenBank/DDBJ databases">
        <authorList>
            <person name="Nowell W R."/>
        </authorList>
    </citation>
    <scope>NUCLEOTIDE SEQUENCE</scope>
</reference>
<dbReference type="CDD" id="cd06257">
    <property type="entry name" value="DnaJ"/>
    <property type="match status" value="1"/>
</dbReference>
<dbReference type="InterPro" id="IPR001623">
    <property type="entry name" value="DnaJ_domain"/>
</dbReference>
<feature type="transmembrane region" description="Helical" evidence="1">
    <location>
        <begin position="278"/>
        <end position="299"/>
    </location>
</feature>
<dbReference type="Gene3D" id="1.10.287.110">
    <property type="entry name" value="DnaJ domain"/>
    <property type="match status" value="1"/>
</dbReference>
<dbReference type="SUPFAM" id="SSF46565">
    <property type="entry name" value="Chaperone J-domain"/>
    <property type="match status" value="1"/>
</dbReference>
<feature type="transmembrane region" description="Helical" evidence="1">
    <location>
        <begin position="251"/>
        <end position="272"/>
    </location>
</feature>
<accession>A0A816A095</accession>
<organism evidence="3 4">
    <name type="scientific">Adineta ricciae</name>
    <name type="common">Rotifer</name>
    <dbReference type="NCBI Taxonomy" id="249248"/>
    <lineage>
        <taxon>Eukaryota</taxon>
        <taxon>Metazoa</taxon>
        <taxon>Spiralia</taxon>
        <taxon>Gnathifera</taxon>
        <taxon>Rotifera</taxon>
        <taxon>Eurotatoria</taxon>
        <taxon>Bdelloidea</taxon>
        <taxon>Adinetida</taxon>
        <taxon>Adinetidae</taxon>
        <taxon>Adineta</taxon>
    </lineage>
</organism>
<feature type="domain" description="J" evidence="2">
    <location>
        <begin position="314"/>
        <end position="367"/>
    </location>
</feature>
<evidence type="ECO:0000256" key="1">
    <source>
        <dbReference type="SAM" id="Phobius"/>
    </source>
</evidence>
<dbReference type="SMART" id="SM00271">
    <property type="entry name" value="DnaJ"/>
    <property type="match status" value="1"/>
</dbReference>
<sequence length="369" mass="40996">MRVRVWAKIFMTGIDRAHQGVLGTSVSSIPYADFSENPSIFSVDYSQDYNLYQDMSTDQRIRQVFQKILSVMKNQNDMATLLHFIVTRKNYKDYINSLYTRIHRPEAFEAQIQTFLQEAQSASTDPRQNEMVEYIFKNHLHSPHDPEFQLKFPDYGSYCYIAFDVVELIEIESANAPWLYRAVWERAKQQAITTVVVYCQKALAAYSKYGKMLGNVQIIVTLTYSAFSNIKGWWNGEISGARCVKSIMDDVVAIAGGVAGGVGGAAIGTLIFPGVGTAIGGFLGGVLGGAVAGGLSSWLTEHIFDLAPTVALEKAYRYLGVSHHCSNDEINKAYRRLALQCHPDKGGNSEDFVKLNTQVAIIKAARGDN</sequence>
<keyword evidence="1" id="KW-0812">Transmembrane</keyword>
<dbReference type="EMBL" id="CAJNOR010006309">
    <property type="protein sequence ID" value="CAF1591736.1"/>
    <property type="molecule type" value="Genomic_DNA"/>
</dbReference>
<proteinExistence type="predicted"/>
<dbReference type="Pfam" id="PF00226">
    <property type="entry name" value="DnaJ"/>
    <property type="match status" value="1"/>
</dbReference>
<dbReference type="PROSITE" id="PS50076">
    <property type="entry name" value="DNAJ_2"/>
    <property type="match status" value="1"/>
</dbReference>
<comment type="caution">
    <text evidence="3">The sequence shown here is derived from an EMBL/GenBank/DDBJ whole genome shotgun (WGS) entry which is preliminary data.</text>
</comment>
<protein>
    <recommendedName>
        <fullName evidence="2">J domain-containing protein</fullName>
    </recommendedName>
</protein>
<name>A0A816A095_ADIRI</name>
<dbReference type="PANTHER" id="PTHR21525">
    <property type="entry name" value="MOTILE SPERM PROTEIN"/>
    <property type="match status" value="1"/>
</dbReference>
<keyword evidence="4" id="KW-1185">Reference proteome</keyword>
<evidence type="ECO:0000259" key="2">
    <source>
        <dbReference type="PROSITE" id="PS50076"/>
    </source>
</evidence>
<dbReference type="AlphaFoldDB" id="A0A816A095"/>
<dbReference type="PRINTS" id="PR00625">
    <property type="entry name" value="JDOMAIN"/>
</dbReference>
<keyword evidence="1" id="KW-0472">Membrane</keyword>
<evidence type="ECO:0000313" key="4">
    <source>
        <dbReference type="Proteomes" id="UP000663828"/>
    </source>
</evidence>
<dbReference type="PANTHER" id="PTHR21525:SF2">
    <property type="entry name" value="PROTEIN CBG12274"/>
    <property type="match status" value="1"/>
</dbReference>
<dbReference type="Proteomes" id="UP000663828">
    <property type="component" value="Unassembled WGS sequence"/>
</dbReference>